<comment type="caution">
    <text evidence="1">The sequence shown here is derived from an EMBL/GenBank/DDBJ whole genome shotgun (WGS) entry which is preliminary data.</text>
</comment>
<proteinExistence type="predicted"/>
<reference evidence="1" key="1">
    <citation type="journal article" date="2023" name="Science">
        <title>Genome structures resolve the early diversification of teleost fishes.</title>
        <authorList>
            <person name="Parey E."/>
            <person name="Louis A."/>
            <person name="Montfort J."/>
            <person name="Bouchez O."/>
            <person name="Roques C."/>
            <person name="Iampietro C."/>
            <person name="Lluch J."/>
            <person name="Castinel A."/>
            <person name="Donnadieu C."/>
            <person name="Desvignes T."/>
            <person name="Floi Bucao C."/>
            <person name="Jouanno E."/>
            <person name="Wen M."/>
            <person name="Mejri S."/>
            <person name="Dirks R."/>
            <person name="Jansen H."/>
            <person name="Henkel C."/>
            <person name="Chen W.J."/>
            <person name="Zahm M."/>
            <person name="Cabau C."/>
            <person name="Klopp C."/>
            <person name="Thompson A.W."/>
            <person name="Robinson-Rechavi M."/>
            <person name="Braasch I."/>
            <person name="Lecointre G."/>
            <person name="Bobe J."/>
            <person name="Postlethwait J.H."/>
            <person name="Berthelot C."/>
            <person name="Roest Crollius H."/>
            <person name="Guiguen Y."/>
        </authorList>
    </citation>
    <scope>NUCLEOTIDE SEQUENCE</scope>
    <source>
        <strain evidence="1">NC1722</strain>
    </source>
</reference>
<name>A0AAD7SYE5_9TELE</name>
<dbReference type="Proteomes" id="UP001221898">
    <property type="component" value="Unassembled WGS sequence"/>
</dbReference>
<keyword evidence="2" id="KW-1185">Reference proteome</keyword>
<gene>
    <name evidence="1" type="ORF">AAFF_G00181270</name>
</gene>
<dbReference type="EMBL" id="JAINUG010000024">
    <property type="protein sequence ID" value="KAJ8411092.1"/>
    <property type="molecule type" value="Genomic_DNA"/>
</dbReference>
<protein>
    <submittedName>
        <fullName evidence="1">Uncharacterized protein</fullName>
    </submittedName>
</protein>
<dbReference type="AlphaFoldDB" id="A0AAD7SYE5"/>
<evidence type="ECO:0000313" key="2">
    <source>
        <dbReference type="Proteomes" id="UP001221898"/>
    </source>
</evidence>
<accession>A0AAD7SYE5</accession>
<evidence type="ECO:0000313" key="1">
    <source>
        <dbReference type="EMBL" id="KAJ8411092.1"/>
    </source>
</evidence>
<organism evidence="1 2">
    <name type="scientific">Aldrovandia affinis</name>
    <dbReference type="NCBI Taxonomy" id="143900"/>
    <lineage>
        <taxon>Eukaryota</taxon>
        <taxon>Metazoa</taxon>
        <taxon>Chordata</taxon>
        <taxon>Craniata</taxon>
        <taxon>Vertebrata</taxon>
        <taxon>Euteleostomi</taxon>
        <taxon>Actinopterygii</taxon>
        <taxon>Neopterygii</taxon>
        <taxon>Teleostei</taxon>
        <taxon>Notacanthiformes</taxon>
        <taxon>Halosauridae</taxon>
        <taxon>Aldrovandia</taxon>
    </lineage>
</organism>
<sequence length="68" mass="7365">MRLRVLQSESSYCAGLENVAGAKARSLTARLETFPQCNADLCGGGDNNTVLKAELSLQQRQCYQCEPG</sequence>